<dbReference type="SUPFAM" id="SSF56784">
    <property type="entry name" value="HAD-like"/>
    <property type="match status" value="1"/>
</dbReference>
<dbReference type="EMBL" id="JANGAC010000004">
    <property type="protein sequence ID" value="MCQ4922891.1"/>
    <property type="molecule type" value="Genomic_DNA"/>
</dbReference>
<evidence type="ECO:0000313" key="1">
    <source>
        <dbReference type="EMBL" id="MCQ4922891.1"/>
    </source>
</evidence>
<dbReference type="NCBIfam" id="TIGR00099">
    <property type="entry name" value="Cof-subfamily"/>
    <property type="match status" value="1"/>
</dbReference>
<sequence length="270" mass="30386">MKYKLVAIDMDGTLLNSNNQVSERTKVIIEKAKDKGTHIVLSTGRVLKSALSYSRSLNLKNPIVACNGAIIVDENANIIYKKPIDNSLVKEIVNLAMKKNIYYHFYDESRFYSHVKVDEVLQFYNEGNGNTIIDIKVFQDIEEIIKLKDLNVYKFLFIDDNRAKLQDLRMDLDKLGNIGTSSSWANNIEAMGLNVSKGEALRELCNRLKIMPEEVIAIGDSENDLSMLTFAGLGVAMGNGDEFIKKEADYITDSNDEDGVAKVIEKFVLE</sequence>
<dbReference type="InterPro" id="IPR023214">
    <property type="entry name" value="HAD_sf"/>
</dbReference>
<gene>
    <name evidence="1" type="ORF">NE686_07340</name>
</gene>
<dbReference type="RefSeq" id="WP_256310978.1">
    <property type="nucleotide sequence ID" value="NZ_JANGAC010000004.1"/>
</dbReference>
<dbReference type="InterPro" id="IPR006379">
    <property type="entry name" value="HAD-SF_hydro_IIB"/>
</dbReference>
<protein>
    <submittedName>
        <fullName evidence="1">Cof-type HAD-IIB family hydrolase</fullName>
    </submittedName>
</protein>
<reference evidence="1 2" key="1">
    <citation type="submission" date="2022-06" db="EMBL/GenBank/DDBJ databases">
        <title>Isolation of gut microbiota from human fecal samples.</title>
        <authorList>
            <person name="Pamer E.G."/>
            <person name="Barat B."/>
            <person name="Waligurski E."/>
            <person name="Medina S."/>
            <person name="Paddock L."/>
            <person name="Mostad J."/>
        </authorList>
    </citation>
    <scope>NUCLEOTIDE SEQUENCE [LARGE SCALE GENOMIC DNA]</scope>
    <source>
        <strain evidence="1 2">DFI.7.95</strain>
    </source>
</reference>
<name>A0ABT1S8U7_9FIRM</name>
<dbReference type="Gene3D" id="3.30.1240.10">
    <property type="match status" value="1"/>
</dbReference>
<dbReference type="SFLD" id="SFLDG01140">
    <property type="entry name" value="C2.B:_Phosphomannomutase_and_P"/>
    <property type="match status" value="1"/>
</dbReference>
<dbReference type="InterPro" id="IPR036412">
    <property type="entry name" value="HAD-like_sf"/>
</dbReference>
<dbReference type="Proteomes" id="UP001524478">
    <property type="component" value="Unassembled WGS sequence"/>
</dbReference>
<keyword evidence="2" id="KW-1185">Reference proteome</keyword>
<dbReference type="CDD" id="cd07516">
    <property type="entry name" value="HAD_Pase"/>
    <property type="match status" value="1"/>
</dbReference>
<evidence type="ECO:0000313" key="2">
    <source>
        <dbReference type="Proteomes" id="UP001524478"/>
    </source>
</evidence>
<dbReference type="PROSITE" id="PS01228">
    <property type="entry name" value="COF_1"/>
    <property type="match status" value="1"/>
</dbReference>
<dbReference type="PANTHER" id="PTHR10000:SF8">
    <property type="entry name" value="HAD SUPERFAMILY HYDROLASE-LIKE, TYPE 3"/>
    <property type="match status" value="1"/>
</dbReference>
<dbReference type="SFLD" id="SFLDS00003">
    <property type="entry name" value="Haloacid_Dehalogenase"/>
    <property type="match status" value="1"/>
</dbReference>
<dbReference type="PROSITE" id="PS01229">
    <property type="entry name" value="COF_2"/>
    <property type="match status" value="1"/>
</dbReference>
<proteinExistence type="predicted"/>
<comment type="caution">
    <text evidence="1">The sequence shown here is derived from an EMBL/GenBank/DDBJ whole genome shotgun (WGS) entry which is preliminary data.</text>
</comment>
<dbReference type="Pfam" id="PF08282">
    <property type="entry name" value="Hydrolase_3"/>
    <property type="match status" value="1"/>
</dbReference>
<dbReference type="PANTHER" id="PTHR10000">
    <property type="entry name" value="PHOSPHOSERINE PHOSPHATASE"/>
    <property type="match status" value="1"/>
</dbReference>
<accession>A0ABT1S8U7</accession>
<dbReference type="InterPro" id="IPR000150">
    <property type="entry name" value="Cof"/>
</dbReference>
<keyword evidence="1" id="KW-0378">Hydrolase</keyword>
<dbReference type="GO" id="GO:0016787">
    <property type="term" value="F:hydrolase activity"/>
    <property type="evidence" value="ECO:0007669"/>
    <property type="project" value="UniProtKB-KW"/>
</dbReference>
<dbReference type="SFLD" id="SFLDG01144">
    <property type="entry name" value="C2.B.4:_PGP_Like"/>
    <property type="match status" value="1"/>
</dbReference>
<organism evidence="1 2">
    <name type="scientific">Tissierella carlieri</name>
    <dbReference type="NCBI Taxonomy" id="689904"/>
    <lineage>
        <taxon>Bacteria</taxon>
        <taxon>Bacillati</taxon>
        <taxon>Bacillota</taxon>
        <taxon>Tissierellia</taxon>
        <taxon>Tissierellales</taxon>
        <taxon>Tissierellaceae</taxon>
        <taxon>Tissierella</taxon>
    </lineage>
</organism>
<dbReference type="NCBIfam" id="TIGR01484">
    <property type="entry name" value="HAD-SF-IIB"/>
    <property type="match status" value="1"/>
</dbReference>
<dbReference type="Gene3D" id="3.40.50.1000">
    <property type="entry name" value="HAD superfamily/HAD-like"/>
    <property type="match status" value="1"/>
</dbReference>